<proteinExistence type="predicted"/>
<evidence type="ECO:0000256" key="4">
    <source>
        <dbReference type="ARBA" id="ARBA00022679"/>
    </source>
</evidence>
<dbReference type="InterPro" id="IPR000014">
    <property type="entry name" value="PAS"/>
</dbReference>
<evidence type="ECO:0000313" key="8">
    <source>
        <dbReference type="Proteomes" id="UP000264589"/>
    </source>
</evidence>
<dbReference type="PROSITE" id="PS50112">
    <property type="entry name" value="PAS"/>
    <property type="match status" value="1"/>
</dbReference>
<keyword evidence="3" id="KW-0597">Phosphoprotein</keyword>
<dbReference type="Pfam" id="PF08447">
    <property type="entry name" value="PAS_3"/>
    <property type="match status" value="1"/>
</dbReference>
<name>A0A371RKF1_9PROT</name>
<dbReference type="EC" id="2.7.13.3" evidence="2"/>
<dbReference type="InterPro" id="IPR035965">
    <property type="entry name" value="PAS-like_dom_sf"/>
</dbReference>
<keyword evidence="8" id="KW-1185">Reference proteome</keyword>
<dbReference type="SUPFAM" id="SSF55785">
    <property type="entry name" value="PYP-like sensor domain (PAS domain)"/>
    <property type="match status" value="1"/>
</dbReference>
<dbReference type="PANTHER" id="PTHR43304:SF1">
    <property type="entry name" value="PAC DOMAIN-CONTAINING PROTEIN"/>
    <property type="match status" value="1"/>
</dbReference>
<dbReference type="OrthoDB" id="7179697at2"/>
<sequence>MAIGANRTENADIDADEKILNVDFSGATEPPASLNRLAMRLANVPDEDFIDALTIALSEELDFDLVLIGRLNQYTNMIRTLSLYHEGQMNENIIYSLADTPCARAMESNVCVYPDNVCELFPRDQMLIDMQIRGYVGIALFSESGHPIGIIVGVSKHEIADVKIHTSIFEFFRERVARRLETAEKLERYHRAFSGSREGFWDWDIETGNMVLSESIGNMLGFSPAEAPEDLAEIENLLHKDDRANFKVFIQDHLKTDATHDMDFRLRAGDGTYRTIRLRVHKNVNASGRAVRLIGSLTLLAA</sequence>
<dbReference type="InterPro" id="IPR052162">
    <property type="entry name" value="Sensor_kinase/Photoreceptor"/>
</dbReference>
<dbReference type="AlphaFoldDB" id="A0A371RKF1"/>
<dbReference type="GO" id="GO:0004673">
    <property type="term" value="F:protein histidine kinase activity"/>
    <property type="evidence" value="ECO:0007669"/>
    <property type="project" value="UniProtKB-EC"/>
</dbReference>
<evidence type="ECO:0000256" key="2">
    <source>
        <dbReference type="ARBA" id="ARBA00012438"/>
    </source>
</evidence>
<dbReference type="Gene3D" id="3.30.450.20">
    <property type="entry name" value="PAS domain"/>
    <property type="match status" value="1"/>
</dbReference>
<dbReference type="InterPro" id="IPR013655">
    <property type="entry name" value="PAS_fold_3"/>
</dbReference>
<accession>A0A371RKF1</accession>
<evidence type="ECO:0000259" key="6">
    <source>
        <dbReference type="PROSITE" id="PS50112"/>
    </source>
</evidence>
<protein>
    <recommendedName>
        <fullName evidence="2">histidine kinase</fullName>
        <ecNumber evidence="2">2.7.13.3</ecNumber>
    </recommendedName>
</protein>
<feature type="domain" description="PAS" evidence="6">
    <location>
        <begin position="185"/>
        <end position="257"/>
    </location>
</feature>
<comment type="caution">
    <text evidence="7">The sequence shown here is derived from an EMBL/GenBank/DDBJ whole genome shotgun (WGS) entry which is preliminary data.</text>
</comment>
<evidence type="ECO:0000256" key="5">
    <source>
        <dbReference type="ARBA" id="ARBA00022777"/>
    </source>
</evidence>
<dbReference type="InParanoid" id="A0A371RKF1"/>
<evidence type="ECO:0000313" key="7">
    <source>
        <dbReference type="EMBL" id="RFB05940.1"/>
    </source>
</evidence>
<dbReference type="EMBL" id="QUQO01000001">
    <property type="protein sequence ID" value="RFB05940.1"/>
    <property type="molecule type" value="Genomic_DNA"/>
</dbReference>
<evidence type="ECO:0000256" key="3">
    <source>
        <dbReference type="ARBA" id="ARBA00022553"/>
    </source>
</evidence>
<comment type="catalytic activity">
    <reaction evidence="1">
        <text>ATP + protein L-histidine = ADP + protein N-phospho-L-histidine.</text>
        <dbReference type="EC" id="2.7.13.3"/>
    </reaction>
</comment>
<dbReference type="RefSeq" id="WP_116392572.1">
    <property type="nucleotide sequence ID" value="NZ_QUQO01000001.1"/>
</dbReference>
<dbReference type="SUPFAM" id="SSF55781">
    <property type="entry name" value="GAF domain-like"/>
    <property type="match status" value="1"/>
</dbReference>
<reference evidence="7 8" key="1">
    <citation type="submission" date="2018-08" db="EMBL/GenBank/DDBJ databases">
        <title>Parvularcula sp. SM1705, isolated from surface water of the South Sea China.</title>
        <authorList>
            <person name="Sun L."/>
        </authorList>
    </citation>
    <scope>NUCLEOTIDE SEQUENCE [LARGE SCALE GENOMIC DNA]</scope>
    <source>
        <strain evidence="7 8">SM1705</strain>
    </source>
</reference>
<evidence type="ECO:0000256" key="1">
    <source>
        <dbReference type="ARBA" id="ARBA00000085"/>
    </source>
</evidence>
<keyword evidence="4" id="KW-0808">Transferase</keyword>
<organism evidence="7 8">
    <name type="scientific">Parvularcula marina</name>
    <dbReference type="NCBI Taxonomy" id="2292771"/>
    <lineage>
        <taxon>Bacteria</taxon>
        <taxon>Pseudomonadati</taxon>
        <taxon>Pseudomonadota</taxon>
        <taxon>Alphaproteobacteria</taxon>
        <taxon>Parvularculales</taxon>
        <taxon>Parvularculaceae</taxon>
        <taxon>Parvularcula</taxon>
    </lineage>
</organism>
<dbReference type="CDD" id="cd00130">
    <property type="entry name" value="PAS"/>
    <property type="match status" value="1"/>
</dbReference>
<dbReference type="PANTHER" id="PTHR43304">
    <property type="entry name" value="PHYTOCHROME-LIKE PROTEIN CPH1"/>
    <property type="match status" value="1"/>
</dbReference>
<dbReference type="Proteomes" id="UP000264589">
    <property type="component" value="Unassembled WGS sequence"/>
</dbReference>
<gene>
    <name evidence="7" type="ORF">DX908_12085</name>
</gene>
<dbReference type="SMART" id="SM00091">
    <property type="entry name" value="PAS"/>
    <property type="match status" value="1"/>
</dbReference>
<keyword evidence="5" id="KW-0418">Kinase</keyword>